<proteinExistence type="predicted"/>
<protein>
    <submittedName>
        <fullName evidence="2">Uncharacterized protein</fullName>
    </submittedName>
</protein>
<reference evidence="2" key="1">
    <citation type="submission" date="2021-03" db="EMBL/GenBank/DDBJ databases">
        <title>Draft genome sequence of rust myrtle Austropuccinia psidii MF-1, a brazilian biotype.</title>
        <authorList>
            <person name="Quecine M.C."/>
            <person name="Pachon D.M.R."/>
            <person name="Bonatelli M.L."/>
            <person name="Correr F.H."/>
            <person name="Franceschini L.M."/>
            <person name="Leite T.F."/>
            <person name="Margarido G.R.A."/>
            <person name="Almeida C.A."/>
            <person name="Ferrarezi J.A."/>
            <person name="Labate C.A."/>
        </authorList>
    </citation>
    <scope>NUCLEOTIDE SEQUENCE</scope>
    <source>
        <strain evidence="2">MF-1</strain>
    </source>
</reference>
<evidence type="ECO:0000313" key="2">
    <source>
        <dbReference type="EMBL" id="MBW0519560.1"/>
    </source>
</evidence>
<gene>
    <name evidence="2" type="ORF">O181_059275</name>
</gene>
<evidence type="ECO:0000313" key="3">
    <source>
        <dbReference type="Proteomes" id="UP000765509"/>
    </source>
</evidence>
<dbReference type="AlphaFoldDB" id="A0A9Q3EI53"/>
<feature type="region of interest" description="Disordered" evidence="1">
    <location>
        <begin position="131"/>
        <end position="154"/>
    </location>
</feature>
<evidence type="ECO:0000256" key="1">
    <source>
        <dbReference type="SAM" id="MobiDB-lite"/>
    </source>
</evidence>
<organism evidence="2 3">
    <name type="scientific">Austropuccinia psidii MF-1</name>
    <dbReference type="NCBI Taxonomy" id="1389203"/>
    <lineage>
        <taxon>Eukaryota</taxon>
        <taxon>Fungi</taxon>
        <taxon>Dikarya</taxon>
        <taxon>Basidiomycota</taxon>
        <taxon>Pucciniomycotina</taxon>
        <taxon>Pucciniomycetes</taxon>
        <taxon>Pucciniales</taxon>
        <taxon>Sphaerophragmiaceae</taxon>
        <taxon>Austropuccinia</taxon>
    </lineage>
</organism>
<accession>A0A9Q3EI53</accession>
<name>A0A9Q3EI53_9BASI</name>
<keyword evidence="3" id="KW-1185">Reference proteome</keyword>
<comment type="caution">
    <text evidence="2">The sequence shown here is derived from an EMBL/GenBank/DDBJ whole genome shotgun (WGS) entry which is preliminary data.</text>
</comment>
<dbReference type="Proteomes" id="UP000765509">
    <property type="component" value="Unassembled WGS sequence"/>
</dbReference>
<dbReference type="EMBL" id="AVOT02027480">
    <property type="protein sequence ID" value="MBW0519560.1"/>
    <property type="molecule type" value="Genomic_DNA"/>
</dbReference>
<dbReference type="OrthoDB" id="3251181at2759"/>
<sequence length="234" mass="26043">MQWLKSTYNGNLQEYIDNNRKLMMAIETINIVVPSKLLSLTLLEKLSGDLKIHSLVETLSLNEELIELLDLILLKLQDFHNSTMQEVSTASPTSALSSESTHPYKTLYYCTNGKQSAMCTSHTKQECFVENPHLRPPRRKNRQQAQRNRNVSAHLSTAQTLVTGNSPSTSSSDLIIDCGAMHHIFNSEESISSLNVYTGDTTSSISTKGIGMATITCGKKAFSLERCLYIPNLN</sequence>